<proteinExistence type="predicted"/>
<keyword evidence="2" id="KW-1185">Reference proteome</keyword>
<accession>A0ACB9ZFY7</accession>
<dbReference type="Proteomes" id="UP001497700">
    <property type="component" value="Unassembled WGS sequence"/>
</dbReference>
<name>A0ACB9ZFY7_9PEZI</name>
<evidence type="ECO:0000313" key="1">
    <source>
        <dbReference type="EMBL" id="KAI4870287.1"/>
    </source>
</evidence>
<sequence>MTARFTSLFHISIWMLAGQVSCGSIAAWWNTEAPSFLMQDDDTGGIQYSLCNGNHTPIFPNDQALTVPFTAYPPKNKTSLTAAGWTDAETAWASIFYLDNNDEIVNSLLKCDWNTGHWQNTGEYITSGGSPKVAPNTGLSVVLLGATDGYRVFYNDLDGTLHQIGYTSSTTWKYYGVVSNDKVSAQAIGSTFSNNNITVVRPRDGKNIGVSRLYNDQSWHLSSFPESLTLTGNKSTNATDATDLQLNTTSAGFTLPSWDGNASALVMGIDKAYTRSVFYVGTDKKVYQAGNINYTWSAFGRPAGNAWPDADAAGANIGVVTDSNTNVMRLYYVSGGRVVEANGDGGNWQPATVLATFNQSQVVDTPTANATGDATPPAGGNQGGLSDGAKAGISVGVTLGVLAVGGMFFAFWFLRRRQQKLDAAAAASGSGSGGGGDQQYMSPSSGYTVPTVGSGDGYPPQMQQTAGYTPLQAGYSTQQHQQQQAAYGQQPVAYPQQAGFAQDGGWAYTTTPSADGQQQQSHYFYQQQHQQQHQQYPQEMADQTRPVEMMGEGHYKEIP</sequence>
<organism evidence="1 2">
    <name type="scientific">Hypoxylon rubiginosum</name>
    <dbReference type="NCBI Taxonomy" id="110542"/>
    <lineage>
        <taxon>Eukaryota</taxon>
        <taxon>Fungi</taxon>
        <taxon>Dikarya</taxon>
        <taxon>Ascomycota</taxon>
        <taxon>Pezizomycotina</taxon>
        <taxon>Sordariomycetes</taxon>
        <taxon>Xylariomycetidae</taxon>
        <taxon>Xylariales</taxon>
        <taxon>Hypoxylaceae</taxon>
        <taxon>Hypoxylon</taxon>
    </lineage>
</organism>
<dbReference type="EMBL" id="MU393425">
    <property type="protein sequence ID" value="KAI4870287.1"/>
    <property type="molecule type" value="Genomic_DNA"/>
</dbReference>
<reference evidence="1 2" key="1">
    <citation type="journal article" date="2022" name="New Phytol.">
        <title>Ecological generalism drives hyperdiversity of secondary metabolite gene clusters in xylarialean endophytes.</title>
        <authorList>
            <person name="Franco M.E.E."/>
            <person name="Wisecaver J.H."/>
            <person name="Arnold A.E."/>
            <person name="Ju Y.M."/>
            <person name="Slot J.C."/>
            <person name="Ahrendt S."/>
            <person name="Moore L.P."/>
            <person name="Eastman K.E."/>
            <person name="Scott K."/>
            <person name="Konkel Z."/>
            <person name="Mondo S.J."/>
            <person name="Kuo A."/>
            <person name="Hayes R.D."/>
            <person name="Haridas S."/>
            <person name="Andreopoulos B."/>
            <person name="Riley R."/>
            <person name="LaButti K."/>
            <person name="Pangilinan J."/>
            <person name="Lipzen A."/>
            <person name="Amirebrahimi M."/>
            <person name="Yan J."/>
            <person name="Adam C."/>
            <person name="Keymanesh K."/>
            <person name="Ng V."/>
            <person name="Louie K."/>
            <person name="Northen T."/>
            <person name="Drula E."/>
            <person name="Henrissat B."/>
            <person name="Hsieh H.M."/>
            <person name="Youens-Clark K."/>
            <person name="Lutzoni F."/>
            <person name="Miadlikowska J."/>
            <person name="Eastwood D.C."/>
            <person name="Hamelin R.C."/>
            <person name="Grigoriev I.V."/>
            <person name="U'Ren J.M."/>
        </authorList>
    </citation>
    <scope>NUCLEOTIDE SEQUENCE [LARGE SCALE GENOMIC DNA]</scope>
    <source>
        <strain evidence="1 2">CBS 119005</strain>
    </source>
</reference>
<gene>
    <name evidence="1" type="ORF">F4820DRAFT_290309</name>
</gene>
<protein>
    <submittedName>
        <fullName evidence="1">Uncharacterized protein</fullName>
    </submittedName>
</protein>
<evidence type="ECO:0000313" key="2">
    <source>
        <dbReference type="Proteomes" id="UP001497700"/>
    </source>
</evidence>
<comment type="caution">
    <text evidence="1">The sequence shown here is derived from an EMBL/GenBank/DDBJ whole genome shotgun (WGS) entry which is preliminary data.</text>
</comment>